<dbReference type="Proteomes" id="UP001549097">
    <property type="component" value="Unassembled WGS sequence"/>
</dbReference>
<feature type="transmembrane region" description="Helical" evidence="1">
    <location>
        <begin position="102"/>
        <end position="119"/>
    </location>
</feature>
<name>A0ABV2LEE5_9BACL</name>
<dbReference type="Pfam" id="PF04892">
    <property type="entry name" value="VanZ"/>
    <property type="match status" value="1"/>
</dbReference>
<keyword evidence="1" id="KW-0472">Membrane</keyword>
<proteinExistence type="predicted"/>
<keyword evidence="1" id="KW-0812">Transmembrane</keyword>
<dbReference type="InterPro" id="IPR006976">
    <property type="entry name" value="VanZ-like"/>
</dbReference>
<evidence type="ECO:0000256" key="1">
    <source>
        <dbReference type="SAM" id="Phobius"/>
    </source>
</evidence>
<evidence type="ECO:0000259" key="2">
    <source>
        <dbReference type="Pfam" id="PF04892"/>
    </source>
</evidence>
<reference evidence="3 4" key="1">
    <citation type="submission" date="2024-06" db="EMBL/GenBank/DDBJ databases">
        <title>Genomic Encyclopedia of Type Strains, Phase IV (KMG-IV): sequencing the most valuable type-strain genomes for metagenomic binning, comparative biology and taxonomic classification.</title>
        <authorList>
            <person name="Goeker M."/>
        </authorList>
    </citation>
    <scope>NUCLEOTIDE SEQUENCE [LARGE SCALE GENOMIC DNA]</scope>
    <source>
        <strain evidence="3 4">DSM 100124</strain>
    </source>
</reference>
<dbReference type="PIRSF" id="PIRSF019083">
    <property type="entry name" value="UCP019083_VanZ"/>
    <property type="match status" value="1"/>
</dbReference>
<accession>A0ABV2LEE5</accession>
<dbReference type="NCBIfam" id="NF037970">
    <property type="entry name" value="vanZ_1"/>
    <property type="match status" value="1"/>
</dbReference>
<evidence type="ECO:0000313" key="3">
    <source>
        <dbReference type="EMBL" id="MET3726960.1"/>
    </source>
</evidence>
<dbReference type="EMBL" id="JBEPMP010000001">
    <property type="protein sequence ID" value="MET3726960.1"/>
    <property type="molecule type" value="Genomic_DNA"/>
</dbReference>
<protein>
    <submittedName>
        <fullName evidence="3">VanZ family protein</fullName>
    </submittedName>
</protein>
<keyword evidence="1" id="KW-1133">Transmembrane helix</keyword>
<evidence type="ECO:0000313" key="4">
    <source>
        <dbReference type="Proteomes" id="UP001549097"/>
    </source>
</evidence>
<keyword evidence="4" id="KW-1185">Reference proteome</keyword>
<comment type="caution">
    <text evidence="3">The sequence shown here is derived from an EMBL/GenBank/DDBJ whole genome shotgun (WGS) entry which is preliminary data.</text>
</comment>
<dbReference type="RefSeq" id="WP_198768438.1">
    <property type="nucleotide sequence ID" value="NZ_JAEACF010000001.1"/>
</dbReference>
<feature type="domain" description="VanZ-like" evidence="2">
    <location>
        <begin position="8"/>
        <end position="154"/>
    </location>
</feature>
<feature type="transmembrane region" description="Helical" evidence="1">
    <location>
        <begin position="139"/>
        <end position="156"/>
    </location>
</feature>
<organism evidence="3 4">
    <name type="scientific">Fictibacillus halophilus</name>
    <dbReference type="NCBI Taxonomy" id="1610490"/>
    <lineage>
        <taxon>Bacteria</taxon>
        <taxon>Bacillati</taxon>
        <taxon>Bacillota</taxon>
        <taxon>Bacilli</taxon>
        <taxon>Bacillales</taxon>
        <taxon>Fictibacillaceae</taxon>
        <taxon>Fictibacillus</taxon>
    </lineage>
</organism>
<feature type="transmembrane region" description="Helical" evidence="1">
    <location>
        <begin position="78"/>
        <end position="95"/>
    </location>
</feature>
<gene>
    <name evidence="3" type="ORF">ABID52_000541</name>
</gene>
<dbReference type="InterPro" id="IPR016747">
    <property type="entry name" value="Phosphotransbutyrylase"/>
</dbReference>
<sequence>MKLKLYQWIPVLLIVIGVFYSSSQPYQKQDVRPEIGKYVDLEKVEKNFSDVKIHYAGSEVSVEARGAASFIEFFIRKGAHFTVFFALGFFSFRALRISGNRTWKSAAIAFVLVASYAAFDETHQNFTENRTPHVEDVVIDITGGTTAILLASLIYRNRPIKKTSYRNV</sequence>